<comment type="caution">
    <text evidence="1">The sequence shown here is derived from an EMBL/GenBank/DDBJ whole genome shotgun (WGS) entry which is preliminary data.</text>
</comment>
<dbReference type="InterPro" id="IPR043743">
    <property type="entry name" value="DUF5688"/>
</dbReference>
<name>A0ABV1HJ90_9FIRM</name>
<dbReference type="Pfam" id="PF18941">
    <property type="entry name" value="DUF5688"/>
    <property type="match status" value="1"/>
</dbReference>
<keyword evidence="2" id="KW-1185">Reference proteome</keyword>
<protein>
    <submittedName>
        <fullName evidence="1">DUF5688 family protein</fullName>
    </submittedName>
</protein>
<dbReference type="Proteomes" id="UP001437460">
    <property type="component" value="Unassembled WGS sequence"/>
</dbReference>
<dbReference type="RefSeq" id="WP_177291354.1">
    <property type="nucleotide sequence ID" value="NZ_JBBMFJ010000001.1"/>
</dbReference>
<evidence type="ECO:0000313" key="1">
    <source>
        <dbReference type="EMBL" id="MEQ2561718.1"/>
    </source>
</evidence>
<reference evidence="1 2" key="1">
    <citation type="submission" date="2024-03" db="EMBL/GenBank/DDBJ databases">
        <title>Human intestinal bacterial collection.</title>
        <authorList>
            <person name="Pauvert C."/>
            <person name="Hitch T.C.A."/>
            <person name="Clavel T."/>
        </authorList>
    </citation>
    <scope>NUCLEOTIDE SEQUENCE [LARGE SCALE GENOMIC DNA]</scope>
    <source>
        <strain evidence="1 2">CLA-AP-H27</strain>
    </source>
</reference>
<proteinExistence type="predicted"/>
<organism evidence="1 2">
    <name type="scientific">Ventrimonas faecis</name>
    <dbReference type="NCBI Taxonomy" id="3133170"/>
    <lineage>
        <taxon>Bacteria</taxon>
        <taxon>Bacillati</taxon>
        <taxon>Bacillota</taxon>
        <taxon>Clostridia</taxon>
        <taxon>Lachnospirales</taxon>
        <taxon>Lachnospiraceae</taxon>
        <taxon>Ventrimonas</taxon>
    </lineage>
</organism>
<gene>
    <name evidence="1" type="ORF">WMO41_00755</name>
</gene>
<sequence length="319" mass="35983">MIYETFLETVTNKLQEALGDSYQFTLRPLPKNNGVTLDGLTIQSPGCSVAPTIYLNPYYEQYRHGTDISEIVHDILRLYRATPSPSALQADSLEHFSDLRSRIMFRMIHTASNQVLLKDLPHLPYLDLSIVFFLSLERNEAGQMTALIHQEHIRRWNVTVQDLWEAASHNTPLEYPAQIQSMADLLQEIARKNMGEHYDPELISELLDSDDASPLYVLSNSNGLYGASCMIYQNVLKDFADHLQADLILLPSSVHEVLLTPNLPETSYEDLSSMVTSINRQEVSPEEQLSNQVYLFSRKEGTLKIVSNAPELVGASALS</sequence>
<evidence type="ECO:0000313" key="2">
    <source>
        <dbReference type="Proteomes" id="UP001437460"/>
    </source>
</evidence>
<accession>A0ABV1HJ90</accession>
<dbReference type="EMBL" id="JBBMFJ010000001">
    <property type="protein sequence ID" value="MEQ2561718.1"/>
    <property type="molecule type" value="Genomic_DNA"/>
</dbReference>